<gene>
    <name evidence="2" type="ORF">SAMN05444955_11178</name>
</gene>
<dbReference type="InterPro" id="IPR004843">
    <property type="entry name" value="Calcineurin-like_PHP"/>
</dbReference>
<feature type="domain" description="Calcineurin-like phosphoesterase" evidence="1">
    <location>
        <begin position="1"/>
        <end position="197"/>
    </location>
</feature>
<keyword evidence="2" id="KW-0378">Hydrolase</keyword>
<dbReference type="PANTHER" id="PTHR30337">
    <property type="entry name" value="COMPONENT OF ATP-DEPENDENT DSDNA EXONUCLEASE"/>
    <property type="match status" value="1"/>
</dbReference>
<evidence type="ECO:0000313" key="3">
    <source>
        <dbReference type="Proteomes" id="UP000199695"/>
    </source>
</evidence>
<dbReference type="RefSeq" id="WP_089969978.1">
    <property type="nucleotide sequence ID" value="NZ_FOCQ01000011.1"/>
</dbReference>
<evidence type="ECO:0000313" key="2">
    <source>
        <dbReference type="EMBL" id="SEN43767.1"/>
    </source>
</evidence>
<dbReference type="Gene3D" id="3.60.21.10">
    <property type="match status" value="1"/>
</dbReference>
<dbReference type="AlphaFoldDB" id="A0A1H8GJV9"/>
<dbReference type="GO" id="GO:0004527">
    <property type="term" value="F:exonuclease activity"/>
    <property type="evidence" value="ECO:0007669"/>
    <property type="project" value="UniProtKB-KW"/>
</dbReference>
<dbReference type="Proteomes" id="UP000199695">
    <property type="component" value="Unassembled WGS sequence"/>
</dbReference>
<dbReference type="SUPFAM" id="SSF56300">
    <property type="entry name" value="Metallo-dependent phosphatases"/>
    <property type="match status" value="1"/>
</dbReference>
<keyword evidence="2" id="KW-0540">Nuclease</keyword>
<dbReference type="OrthoDB" id="9773856at2"/>
<protein>
    <submittedName>
        <fullName evidence="2">DNA repair exonuclease SbcCD nuclease subunit</fullName>
    </submittedName>
</protein>
<dbReference type="InterPro" id="IPR050535">
    <property type="entry name" value="DNA_Repair-Maintenance_Comp"/>
</dbReference>
<reference evidence="2 3" key="1">
    <citation type="submission" date="2016-10" db="EMBL/GenBank/DDBJ databases">
        <authorList>
            <person name="de Groot N.N."/>
        </authorList>
    </citation>
    <scope>NUCLEOTIDE SEQUENCE [LARGE SCALE GENOMIC DNA]</scope>
    <source>
        <strain evidence="2 3">DSM 46701</strain>
    </source>
</reference>
<keyword evidence="3" id="KW-1185">Reference proteome</keyword>
<dbReference type="InterPro" id="IPR029052">
    <property type="entry name" value="Metallo-depent_PP-like"/>
</dbReference>
<name>A0A1H8GJV9_9BACL</name>
<dbReference type="STRING" id="1173111.SAMN05444955_11178"/>
<dbReference type="EMBL" id="FOCQ01000011">
    <property type="protein sequence ID" value="SEN43767.1"/>
    <property type="molecule type" value="Genomic_DNA"/>
</dbReference>
<keyword evidence="2" id="KW-0269">Exonuclease</keyword>
<dbReference type="PANTHER" id="PTHR30337:SF0">
    <property type="entry name" value="NUCLEASE SBCCD SUBUNIT D"/>
    <property type="match status" value="1"/>
</dbReference>
<organism evidence="2 3">
    <name type="scientific">Lihuaxuella thermophila</name>
    <dbReference type="NCBI Taxonomy" id="1173111"/>
    <lineage>
        <taxon>Bacteria</taxon>
        <taxon>Bacillati</taxon>
        <taxon>Bacillota</taxon>
        <taxon>Bacilli</taxon>
        <taxon>Bacillales</taxon>
        <taxon>Thermoactinomycetaceae</taxon>
        <taxon>Lihuaxuella</taxon>
    </lineage>
</organism>
<sequence>MRLLYLTDTHIRGTSPRSRTDDFQETIRQKLKEVIEIADREQVDVVLHGGDIFDRPNLSPAVVREFAHLFRHFRAPIYAIAGNHDMYGHNPSTIDRTMLGLLDAFGTLELLREGEKVRLEKDGLVVQLSGQPFHYDLDKRDPALDYAVKNEIGAKYCIHMVHGMLVDKALPDGVAYTMVDQVWSESVDILLTGHYHAGFPVQHKNGRYIVNPGALARINNHPSEINRMPQVALIDLGEAIHIRLVPLKCAAKGETVLDRSYIEKAAYRQEKLASFVQQVREAGDFQGIDVLDIIDEISRLEGIEDEVKFEAQRRIAIEQEAEGEAV</sequence>
<proteinExistence type="predicted"/>
<dbReference type="Pfam" id="PF00149">
    <property type="entry name" value="Metallophos"/>
    <property type="match status" value="1"/>
</dbReference>
<evidence type="ECO:0000259" key="1">
    <source>
        <dbReference type="Pfam" id="PF00149"/>
    </source>
</evidence>
<accession>A0A1H8GJV9</accession>